<proteinExistence type="predicted"/>
<name>A0A0A8ZSB8_ARUDO</name>
<accession>A0A0A8ZSB8</accession>
<protein>
    <submittedName>
        <fullName evidence="1">Uncharacterized protein</fullName>
    </submittedName>
</protein>
<reference evidence="1" key="1">
    <citation type="submission" date="2014-09" db="EMBL/GenBank/DDBJ databases">
        <authorList>
            <person name="Magalhaes I.L.F."/>
            <person name="Oliveira U."/>
            <person name="Santos F.R."/>
            <person name="Vidigal T.H.D.A."/>
            <person name="Brescovit A.D."/>
            <person name="Santos A.J."/>
        </authorList>
    </citation>
    <scope>NUCLEOTIDE SEQUENCE</scope>
    <source>
        <tissue evidence="1">Shoot tissue taken approximately 20 cm above the soil surface</tissue>
    </source>
</reference>
<sequence>MTGKGEEEEEGQSICNRFLIFDFLFL</sequence>
<reference evidence="1" key="2">
    <citation type="journal article" date="2015" name="Data Brief">
        <title>Shoot transcriptome of the giant reed, Arundo donax.</title>
        <authorList>
            <person name="Barrero R.A."/>
            <person name="Guerrero F.D."/>
            <person name="Moolhuijzen P."/>
            <person name="Goolsby J.A."/>
            <person name="Tidwell J."/>
            <person name="Bellgard S.E."/>
            <person name="Bellgard M.I."/>
        </authorList>
    </citation>
    <scope>NUCLEOTIDE SEQUENCE</scope>
    <source>
        <tissue evidence="1">Shoot tissue taken approximately 20 cm above the soil surface</tissue>
    </source>
</reference>
<organism evidence="1">
    <name type="scientific">Arundo donax</name>
    <name type="common">Giant reed</name>
    <name type="synonym">Donax arundinaceus</name>
    <dbReference type="NCBI Taxonomy" id="35708"/>
    <lineage>
        <taxon>Eukaryota</taxon>
        <taxon>Viridiplantae</taxon>
        <taxon>Streptophyta</taxon>
        <taxon>Embryophyta</taxon>
        <taxon>Tracheophyta</taxon>
        <taxon>Spermatophyta</taxon>
        <taxon>Magnoliopsida</taxon>
        <taxon>Liliopsida</taxon>
        <taxon>Poales</taxon>
        <taxon>Poaceae</taxon>
        <taxon>PACMAD clade</taxon>
        <taxon>Arundinoideae</taxon>
        <taxon>Arundineae</taxon>
        <taxon>Arundo</taxon>
    </lineage>
</organism>
<dbReference type="EMBL" id="GBRH01258260">
    <property type="protein sequence ID" value="JAD39635.1"/>
    <property type="molecule type" value="Transcribed_RNA"/>
</dbReference>
<evidence type="ECO:0000313" key="1">
    <source>
        <dbReference type="EMBL" id="JAD39635.1"/>
    </source>
</evidence>
<dbReference type="AlphaFoldDB" id="A0A0A8ZSB8"/>